<dbReference type="PANTHER" id="PTHR21231">
    <property type="entry name" value="XPA-BINDING PROTEIN 1-RELATED"/>
    <property type="match status" value="1"/>
</dbReference>
<accession>A0A7J7J9V1</accession>
<dbReference type="FunFam" id="3.40.50.300:FF:000888">
    <property type="entry name" value="GPN-loop GTPase 1"/>
    <property type="match status" value="1"/>
</dbReference>
<evidence type="ECO:0000256" key="9">
    <source>
        <dbReference type="RuleBase" id="RU365059"/>
    </source>
</evidence>
<comment type="function">
    <text evidence="8 9">Small GTPase required for proper nuclear import of RNA polymerase II (RNAPII). May act at an RNAP assembly step prior to nuclear import.</text>
</comment>
<comment type="similarity">
    <text evidence="1 9">Belongs to the GPN-loop GTPase family.</text>
</comment>
<evidence type="ECO:0000256" key="2">
    <source>
        <dbReference type="ARBA" id="ARBA00022490"/>
    </source>
</evidence>
<evidence type="ECO:0000313" key="13">
    <source>
        <dbReference type="Proteomes" id="UP000593567"/>
    </source>
</evidence>
<evidence type="ECO:0000256" key="1">
    <source>
        <dbReference type="ARBA" id="ARBA00005290"/>
    </source>
</evidence>
<reference evidence="12" key="1">
    <citation type="submission" date="2020-06" db="EMBL/GenBank/DDBJ databases">
        <title>Draft genome of Bugula neritina, a colonial animal packing powerful symbionts and potential medicines.</title>
        <authorList>
            <person name="Rayko M."/>
        </authorList>
    </citation>
    <scope>NUCLEOTIDE SEQUENCE [LARGE SCALE GENOMIC DNA]</scope>
    <source>
        <strain evidence="12">Kwan_BN1</strain>
    </source>
</reference>
<organism evidence="12 13">
    <name type="scientific">Bugula neritina</name>
    <name type="common">Brown bryozoan</name>
    <name type="synonym">Sertularia neritina</name>
    <dbReference type="NCBI Taxonomy" id="10212"/>
    <lineage>
        <taxon>Eukaryota</taxon>
        <taxon>Metazoa</taxon>
        <taxon>Spiralia</taxon>
        <taxon>Lophotrochozoa</taxon>
        <taxon>Bryozoa</taxon>
        <taxon>Gymnolaemata</taxon>
        <taxon>Cheilostomatida</taxon>
        <taxon>Flustrina</taxon>
        <taxon>Buguloidea</taxon>
        <taxon>Bugulidae</taxon>
        <taxon>Bugula</taxon>
    </lineage>
</organism>
<evidence type="ECO:0000256" key="4">
    <source>
        <dbReference type="ARBA" id="ARBA00022801"/>
    </source>
</evidence>
<proteinExistence type="inferred from homology"/>
<evidence type="ECO:0000256" key="11">
    <source>
        <dbReference type="SAM" id="MobiDB-lite"/>
    </source>
</evidence>
<sequence>MVFILLCSSTTAIVFFCTCNIITFAVVKKNRKDRAGSMAEAFPAENVSNPTESQHTPGSAENTTSSLPTAVIVLGMAGSGKSSLMQRLTTHLYARKTQPYVINLDPACYEVTFPANIDIRDTVNYKEVMKQYNLGPNGGIMTSLNLFSTKFVEVMALVEQNEAKTEYILIDTPGQIEVFTWSASGQIITEALATRYPTIIVYVMDTERSENPVTFMSNMLYACSILYKTKLPFLIAMNKTDIISHKFAVDWMQDFEAFQEALEHETSYASNLSSSMSLVLDEFYSNIKSVGVSAANGQGISEFFQAIDELRIEYINEYKPEYDRRKAALLAKEEEERKANLEKLRKDLSASGDGDEVKLAGATQKLEDMIKVKHRDTGMVIAPGDEDSDSEDESHRVPSDLSEDEAERLEFASFKNFLATQMNKENAGDGQS</sequence>
<evidence type="ECO:0000256" key="8">
    <source>
        <dbReference type="ARBA" id="ARBA00055682"/>
    </source>
</evidence>
<feature type="region of interest" description="Disordered" evidence="11">
    <location>
        <begin position="41"/>
        <end position="64"/>
    </location>
</feature>
<feature type="coiled-coil region" evidence="10">
    <location>
        <begin position="324"/>
        <end position="351"/>
    </location>
</feature>
<dbReference type="InterPro" id="IPR004130">
    <property type="entry name" value="Gpn"/>
</dbReference>
<comment type="subcellular location">
    <subcellularLocation>
        <location evidence="9">Cytoplasm</location>
    </subcellularLocation>
    <subcellularLocation>
        <location evidence="9">Nucleus</location>
    </subcellularLocation>
</comment>
<dbReference type="OrthoDB" id="243313at2759"/>
<keyword evidence="7" id="KW-0539">Nucleus</keyword>
<evidence type="ECO:0000256" key="6">
    <source>
        <dbReference type="ARBA" id="ARBA00023134"/>
    </source>
</evidence>
<dbReference type="CDD" id="cd17870">
    <property type="entry name" value="GPN1"/>
    <property type="match status" value="1"/>
</dbReference>
<dbReference type="EC" id="3.6.5.-" evidence="9"/>
<dbReference type="SUPFAM" id="SSF52540">
    <property type="entry name" value="P-loop containing nucleoside triphosphate hydrolases"/>
    <property type="match status" value="1"/>
</dbReference>
<protein>
    <recommendedName>
        <fullName evidence="9">GPN-loop GTPase</fullName>
        <ecNumber evidence="9">3.6.5.-</ecNumber>
    </recommendedName>
</protein>
<dbReference type="GO" id="GO:0005525">
    <property type="term" value="F:GTP binding"/>
    <property type="evidence" value="ECO:0007669"/>
    <property type="project" value="UniProtKB-KW"/>
</dbReference>
<keyword evidence="13" id="KW-1185">Reference proteome</keyword>
<keyword evidence="3 9" id="KW-0547">Nucleotide-binding</keyword>
<comment type="subunit">
    <text evidence="9">Binds to RNA polymerase II.</text>
</comment>
<feature type="compositionally biased region" description="Polar residues" evidence="11">
    <location>
        <begin position="46"/>
        <end position="64"/>
    </location>
</feature>
<dbReference type="GO" id="GO:0005737">
    <property type="term" value="C:cytoplasm"/>
    <property type="evidence" value="ECO:0007669"/>
    <property type="project" value="UniProtKB-SubCell"/>
</dbReference>
<evidence type="ECO:0000256" key="5">
    <source>
        <dbReference type="ARBA" id="ARBA00023054"/>
    </source>
</evidence>
<dbReference type="GO" id="GO:0003924">
    <property type="term" value="F:GTPase activity"/>
    <property type="evidence" value="ECO:0007669"/>
    <property type="project" value="InterPro"/>
</dbReference>
<dbReference type="AlphaFoldDB" id="A0A7J7J9V1"/>
<evidence type="ECO:0000313" key="12">
    <source>
        <dbReference type="EMBL" id="KAF6022426.1"/>
    </source>
</evidence>
<evidence type="ECO:0000256" key="10">
    <source>
        <dbReference type="SAM" id="Coils"/>
    </source>
</evidence>
<dbReference type="InterPro" id="IPR027417">
    <property type="entry name" value="P-loop_NTPase"/>
</dbReference>
<keyword evidence="2 9" id="KW-0963">Cytoplasm</keyword>
<dbReference type="InterPro" id="IPR030230">
    <property type="entry name" value="Gpn1/Npa3/XAB1"/>
</dbReference>
<keyword evidence="5 10" id="KW-0175">Coiled coil</keyword>
<keyword evidence="6 9" id="KW-0342">GTP-binding</keyword>
<dbReference type="GO" id="GO:0005634">
    <property type="term" value="C:nucleus"/>
    <property type="evidence" value="ECO:0007669"/>
    <property type="project" value="UniProtKB-SubCell"/>
</dbReference>
<keyword evidence="4 9" id="KW-0378">Hydrolase</keyword>
<gene>
    <name evidence="12" type="ORF">EB796_019272</name>
</gene>
<dbReference type="Proteomes" id="UP000593567">
    <property type="component" value="Unassembled WGS sequence"/>
</dbReference>
<dbReference type="Gene3D" id="3.40.50.300">
    <property type="entry name" value="P-loop containing nucleotide triphosphate hydrolases"/>
    <property type="match status" value="1"/>
</dbReference>
<name>A0A7J7J9V1_BUGNE</name>
<dbReference type="EMBL" id="VXIV02002852">
    <property type="protein sequence ID" value="KAF6022426.1"/>
    <property type="molecule type" value="Genomic_DNA"/>
</dbReference>
<evidence type="ECO:0000256" key="7">
    <source>
        <dbReference type="ARBA" id="ARBA00023242"/>
    </source>
</evidence>
<comment type="caution">
    <text evidence="12">The sequence shown here is derived from an EMBL/GenBank/DDBJ whole genome shotgun (WGS) entry which is preliminary data.</text>
</comment>
<feature type="region of interest" description="Disordered" evidence="11">
    <location>
        <begin position="380"/>
        <end position="405"/>
    </location>
</feature>
<dbReference type="Pfam" id="PF03029">
    <property type="entry name" value="ATP_bind_1"/>
    <property type="match status" value="1"/>
</dbReference>
<dbReference type="PANTHER" id="PTHR21231:SF8">
    <property type="entry name" value="GPN-LOOP GTPASE 1"/>
    <property type="match status" value="1"/>
</dbReference>
<evidence type="ECO:0000256" key="3">
    <source>
        <dbReference type="ARBA" id="ARBA00022741"/>
    </source>
</evidence>